<dbReference type="InterPro" id="IPR041664">
    <property type="entry name" value="AAA_16"/>
</dbReference>
<gene>
    <name evidence="2" type="ordered locus">FsymDg_2621</name>
</gene>
<proteinExistence type="predicted"/>
<dbReference type="AlphaFoldDB" id="F8B595"/>
<protein>
    <recommendedName>
        <fullName evidence="1">Orc1-like AAA ATPase domain-containing protein</fullName>
    </recommendedName>
</protein>
<dbReference type="RefSeq" id="WP_013873896.1">
    <property type="nucleotide sequence ID" value="NC_015656.1"/>
</dbReference>
<feature type="domain" description="Orc1-like AAA ATPase" evidence="1">
    <location>
        <begin position="25"/>
        <end position="78"/>
    </location>
</feature>
<dbReference type="KEGG" id="fsy:FsymDg_2621"/>
<evidence type="ECO:0000313" key="2">
    <source>
        <dbReference type="EMBL" id="AEH09978.1"/>
    </source>
</evidence>
<dbReference type="Proteomes" id="UP000001549">
    <property type="component" value="Chromosome"/>
</dbReference>
<reference evidence="2 3" key="1">
    <citation type="submission" date="2011-05" db="EMBL/GenBank/DDBJ databases">
        <title>Complete sequence of chromosome of Frankia symbiont of Datisca glomerata.</title>
        <authorList>
            <consortium name="US DOE Joint Genome Institute"/>
            <person name="Lucas S."/>
            <person name="Han J."/>
            <person name="Lapidus A."/>
            <person name="Cheng J.-F."/>
            <person name="Goodwin L."/>
            <person name="Pitluck S."/>
            <person name="Peters L."/>
            <person name="Mikhailova N."/>
            <person name="Chertkov O."/>
            <person name="Teshima H."/>
            <person name="Han C."/>
            <person name="Tapia R."/>
            <person name="Land M."/>
            <person name="Hauser L."/>
            <person name="Kyrpides N."/>
            <person name="Ivanova N."/>
            <person name="Pagani I."/>
            <person name="Berry A."/>
            <person name="Pawlowski K."/>
            <person name="Persson T."/>
            <person name="Vanden Heuvel B."/>
            <person name="Benson D."/>
            <person name="Woyke T."/>
        </authorList>
    </citation>
    <scope>NUCLEOTIDE SEQUENCE [LARGE SCALE GENOMIC DNA]</scope>
    <source>
        <strain evidence="3">4085684</strain>
    </source>
</reference>
<keyword evidence="3" id="KW-1185">Reference proteome</keyword>
<accession>F8B595</accession>
<dbReference type="InterPro" id="IPR027417">
    <property type="entry name" value="P-loop_NTPase"/>
</dbReference>
<dbReference type="Pfam" id="PF13191">
    <property type="entry name" value="AAA_16"/>
    <property type="match status" value="1"/>
</dbReference>
<dbReference type="SUPFAM" id="SSF52540">
    <property type="entry name" value="P-loop containing nucleoside triphosphate hydrolases"/>
    <property type="match status" value="1"/>
</dbReference>
<name>F8B595_9ACTN</name>
<organism evidence="2 3">
    <name type="scientific">Candidatus Protofrankia datiscae</name>
    <dbReference type="NCBI Taxonomy" id="2716812"/>
    <lineage>
        <taxon>Bacteria</taxon>
        <taxon>Bacillati</taxon>
        <taxon>Actinomycetota</taxon>
        <taxon>Actinomycetes</taxon>
        <taxon>Frankiales</taxon>
        <taxon>Frankiaceae</taxon>
        <taxon>Protofrankia</taxon>
    </lineage>
</organism>
<evidence type="ECO:0000259" key="1">
    <source>
        <dbReference type="Pfam" id="PF13191"/>
    </source>
</evidence>
<dbReference type="eggNOG" id="COG0467">
    <property type="taxonomic scope" value="Bacteria"/>
</dbReference>
<evidence type="ECO:0000313" key="3">
    <source>
        <dbReference type="Proteomes" id="UP000001549"/>
    </source>
</evidence>
<dbReference type="Gene3D" id="3.40.50.300">
    <property type="entry name" value="P-loop containing nucleotide triphosphate hydrolases"/>
    <property type="match status" value="1"/>
</dbReference>
<dbReference type="HOGENOM" id="CLU_2537637_0_0_11"/>
<dbReference type="STRING" id="656024.FsymDg_2621"/>
<sequence>MGTAALSAIMPRWPDAHSTEFVPALVERDDALRCLDALFAECAASRGATVVIAGGAGSGKTALLHTFMARAARAGATVLVRGA</sequence>
<dbReference type="EMBL" id="CP002801">
    <property type="protein sequence ID" value="AEH09978.1"/>
    <property type="molecule type" value="Genomic_DNA"/>
</dbReference>